<dbReference type="InterPro" id="IPR011161">
    <property type="entry name" value="MHC_I-like_Ag-recog"/>
</dbReference>
<evidence type="ECO:0000256" key="1">
    <source>
        <dbReference type="ARBA" id="ARBA00002297"/>
    </source>
</evidence>
<dbReference type="InterPro" id="IPR050208">
    <property type="entry name" value="MHC_class-I_related"/>
</dbReference>
<evidence type="ECO:0000256" key="2">
    <source>
        <dbReference type="ARBA" id="ARBA00004479"/>
    </source>
</evidence>
<dbReference type="InterPro" id="IPR007110">
    <property type="entry name" value="Ig-like_dom"/>
</dbReference>
<comment type="subcellular location">
    <subcellularLocation>
        <location evidence="2">Membrane</location>
        <topology evidence="2">Single-pass type I membrane protein</topology>
    </subcellularLocation>
</comment>
<dbReference type="OMA" id="LETECID"/>
<feature type="domain" description="Ig-like" evidence="12">
    <location>
        <begin position="207"/>
        <end position="295"/>
    </location>
</feature>
<dbReference type="GO" id="GO:0005615">
    <property type="term" value="C:extracellular space"/>
    <property type="evidence" value="ECO:0007669"/>
    <property type="project" value="TreeGrafter"/>
</dbReference>
<evidence type="ECO:0000256" key="9">
    <source>
        <dbReference type="ARBA" id="ARBA00023180"/>
    </source>
</evidence>
<dbReference type="GO" id="GO:0042605">
    <property type="term" value="F:peptide antigen binding"/>
    <property type="evidence" value="ECO:0007669"/>
    <property type="project" value="TreeGrafter"/>
</dbReference>
<dbReference type="GO" id="GO:0042612">
    <property type="term" value="C:MHC class I protein complex"/>
    <property type="evidence" value="ECO:0007669"/>
    <property type="project" value="UniProtKB-KW"/>
</dbReference>
<dbReference type="Pfam" id="PF06623">
    <property type="entry name" value="MHC_I_C"/>
    <property type="match status" value="1"/>
</dbReference>
<dbReference type="InterPro" id="IPR003006">
    <property type="entry name" value="Ig/MHC_CS"/>
</dbReference>
<dbReference type="PRINTS" id="PR01638">
    <property type="entry name" value="MHCCLASSI"/>
</dbReference>
<dbReference type="PANTHER" id="PTHR16675">
    <property type="entry name" value="MHC CLASS I-RELATED"/>
    <property type="match status" value="1"/>
</dbReference>
<keyword evidence="9" id="KW-0325">Glycoprotein</keyword>
<dbReference type="GO" id="GO:0005102">
    <property type="term" value="F:signaling receptor binding"/>
    <property type="evidence" value="ECO:0007669"/>
    <property type="project" value="TreeGrafter"/>
</dbReference>
<dbReference type="GO" id="GO:0030670">
    <property type="term" value="C:phagocytic vesicle membrane"/>
    <property type="evidence" value="ECO:0007669"/>
    <property type="project" value="UniProtKB-ARBA"/>
</dbReference>
<dbReference type="SUPFAM" id="SSF48726">
    <property type="entry name" value="Immunoglobulin"/>
    <property type="match status" value="1"/>
</dbReference>
<dbReference type="Gene3D" id="3.30.500.10">
    <property type="entry name" value="MHC class I-like antigen recognition-like"/>
    <property type="match status" value="1"/>
</dbReference>
<dbReference type="STRING" id="29139.ENSVURP00010019061"/>
<keyword evidence="8 11" id="KW-0472">Membrane</keyword>
<dbReference type="PROSITE" id="PS50835">
    <property type="entry name" value="IG_LIKE"/>
    <property type="match status" value="1"/>
</dbReference>
<comment type="similarity">
    <text evidence="3 10">Belongs to the MHC class I family.</text>
</comment>
<proteinExistence type="inferred from homology"/>
<dbReference type="InterPro" id="IPR013783">
    <property type="entry name" value="Ig-like_fold"/>
</dbReference>
<evidence type="ECO:0000256" key="8">
    <source>
        <dbReference type="ARBA" id="ARBA00023136"/>
    </source>
</evidence>
<evidence type="ECO:0000256" key="11">
    <source>
        <dbReference type="SAM" id="Phobius"/>
    </source>
</evidence>
<dbReference type="GO" id="GO:0009897">
    <property type="term" value="C:external side of plasma membrane"/>
    <property type="evidence" value="ECO:0007669"/>
    <property type="project" value="TreeGrafter"/>
</dbReference>
<dbReference type="Gene3D" id="2.60.40.10">
    <property type="entry name" value="Immunoglobulins"/>
    <property type="match status" value="1"/>
</dbReference>
<dbReference type="PANTHER" id="PTHR16675:SF251">
    <property type="entry name" value="HLA CLASS I HISTOCOMPATIBILITY ANTIGEN, C ALPHA CHAIN"/>
    <property type="match status" value="1"/>
</dbReference>
<evidence type="ECO:0000256" key="10">
    <source>
        <dbReference type="RuleBase" id="RU004439"/>
    </source>
</evidence>
<dbReference type="GO" id="GO:0006955">
    <property type="term" value="P:immune response"/>
    <property type="evidence" value="ECO:0007669"/>
    <property type="project" value="InterPro"/>
</dbReference>
<gene>
    <name evidence="13" type="primary">LOC114042681</name>
</gene>
<reference evidence="13" key="2">
    <citation type="submission" date="2025-08" db="UniProtKB">
        <authorList>
            <consortium name="Ensembl"/>
        </authorList>
    </citation>
    <scope>IDENTIFICATION</scope>
</reference>
<dbReference type="GO" id="GO:0002486">
    <property type="term" value="P:antigen processing and presentation of endogenous peptide antigen via MHC class I via ER pathway, TAP-independent"/>
    <property type="evidence" value="ECO:0007669"/>
    <property type="project" value="TreeGrafter"/>
</dbReference>
<keyword evidence="5 11" id="KW-0812">Transmembrane</keyword>
<evidence type="ECO:0000256" key="3">
    <source>
        <dbReference type="ARBA" id="ARBA00006909"/>
    </source>
</evidence>
<dbReference type="GO" id="GO:0002476">
    <property type="term" value="P:antigen processing and presentation of endogenous peptide antigen via MHC class Ib"/>
    <property type="evidence" value="ECO:0007669"/>
    <property type="project" value="TreeGrafter"/>
</dbReference>
<dbReference type="CDD" id="cd07698">
    <property type="entry name" value="IgC1_MHC_I_alpha3"/>
    <property type="match status" value="1"/>
</dbReference>
<accession>A0A4X2LAF1</accession>
<protein>
    <recommendedName>
        <fullName evidence="12">Ig-like domain-containing protein</fullName>
    </recommendedName>
</protein>
<reference evidence="13" key="3">
    <citation type="submission" date="2025-09" db="UniProtKB">
        <authorList>
            <consortium name="Ensembl"/>
        </authorList>
    </citation>
    <scope>IDENTIFICATION</scope>
</reference>
<dbReference type="FunFam" id="3.30.500.10:FF:000001">
    <property type="entry name" value="H-2 class I histocompatibility antigen, alpha chain"/>
    <property type="match status" value="1"/>
</dbReference>
<evidence type="ECO:0000256" key="5">
    <source>
        <dbReference type="ARBA" id="ARBA00022692"/>
    </source>
</evidence>
<evidence type="ECO:0000313" key="13">
    <source>
        <dbReference type="Ensembl" id="ENSVURP00010019061.1"/>
    </source>
</evidence>
<evidence type="ECO:0000313" key="14">
    <source>
        <dbReference type="Proteomes" id="UP000314987"/>
    </source>
</evidence>
<keyword evidence="6" id="KW-0391">Immunity</keyword>
<keyword evidence="4" id="KW-0490">MHC I</keyword>
<feature type="transmembrane region" description="Helical" evidence="11">
    <location>
        <begin position="304"/>
        <end position="326"/>
    </location>
</feature>
<dbReference type="GO" id="GO:0001916">
    <property type="term" value="P:positive regulation of T cell mediated cytotoxicity"/>
    <property type="evidence" value="ECO:0007669"/>
    <property type="project" value="TreeGrafter"/>
</dbReference>
<comment type="function">
    <text evidence="1">Involved in the presentation of foreign antigens to the immune system.</text>
</comment>
<evidence type="ECO:0000256" key="4">
    <source>
        <dbReference type="ARBA" id="ARBA00022451"/>
    </source>
</evidence>
<dbReference type="SUPFAM" id="SSF54452">
    <property type="entry name" value="MHC antigen-recognition domain"/>
    <property type="match status" value="1"/>
</dbReference>
<evidence type="ECO:0000256" key="7">
    <source>
        <dbReference type="ARBA" id="ARBA00022989"/>
    </source>
</evidence>
<dbReference type="InterPro" id="IPR036179">
    <property type="entry name" value="Ig-like_dom_sf"/>
</dbReference>
<dbReference type="Ensembl" id="ENSVURT00010021677.1">
    <property type="protein sequence ID" value="ENSVURP00010019061.1"/>
    <property type="gene ID" value="ENSVURG00010014517.1"/>
</dbReference>
<organism evidence="13 14">
    <name type="scientific">Vombatus ursinus</name>
    <name type="common">Common wombat</name>
    <dbReference type="NCBI Taxonomy" id="29139"/>
    <lineage>
        <taxon>Eukaryota</taxon>
        <taxon>Metazoa</taxon>
        <taxon>Chordata</taxon>
        <taxon>Craniata</taxon>
        <taxon>Vertebrata</taxon>
        <taxon>Euteleostomi</taxon>
        <taxon>Mammalia</taxon>
        <taxon>Metatheria</taxon>
        <taxon>Diprotodontia</taxon>
        <taxon>Vombatidae</taxon>
        <taxon>Vombatus</taxon>
    </lineage>
</organism>
<dbReference type="AlphaFoldDB" id="A0A4X2LAF1"/>
<dbReference type="Proteomes" id="UP000314987">
    <property type="component" value="Unassembled WGS sequence"/>
</dbReference>
<dbReference type="InterPro" id="IPR011162">
    <property type="entry name" value="MHC_I/II-like_Ag-recog"/>
</dbReference>
<dbReference type="GeneTree" id="ENSGT01120000271826"/>
<dbReference type="InterPro" id="IPR003597">
    <property type="entry name" value="Ig_C1-set"/>
</dbReference>
<name>A0A4X2LAF1_VOMUR</name>
<dbReference type="GO" id="GO:0098553">
    <property type="term" value="C:lumenal side of endoplasmic reticulum membrane"/>
    <property type="evidence" value="ECO:0007669"/>
    <property type="project" value="UniProtKB-ARBA"/>
</dbReference>
<dbReference type="InterPro" id="IPR010579">
    <property type="entry name" value="MHC_I_a_C"/>
</dbReference>
<evidence type="ECO:0000259" key="12">
    <source>
        <dbReference type="PROSITE" id="PS50835"/>
    </source>
</evidence>
<keyword evidence="14" id="KW-1185">Reference proteome</keyword>
<dbReference type="PROSITE" id="PS00290">
    <property type="entry name" value="IG_MHC"/>
    <property type="match status" value="1"/>
</dbReference>
<dbReference type="Pfam" id="PF07654">
    <property type="entry name" value="C1-set"/>
    <property type="match status" value="1"/>
</dbReference>
<dbReference type="Pfam" id="PF00129">
    <property type="entry name" value="MHC_I"/>
    <property type="match status" value="1"/>
</dbReference>
<keyword evidence="7 11" id="KW-1133">Transmembrane helix</keyword>
<dbReference type="FunFam" id="2.60.40.10:FF:000014">
    <property type="entry name" value="H-2 class I histocompatibility antigen, alpha chain"/>
    <property type="match status" value="1"/>
</dbReference>
<reference evidence="14" key="1">
    <citation type="submission" date="2018-12" db="EMBL/GenBank/DDBJ databases">
        <authorList>
            <person name="Yazar S."/>
        </authorList>
    </citation>
    <scope>NUCLEOTIDE SEQUENCE [LARGE SCALE GENOMIC DNA]</scope>
</reference>
<dbReference type="InterPro" id="IPR037055">
    <property type="entry name" value="MHC_I-like_Ag-recog_sf"/>
</dbReference>
<dbReference type="SMART" id="SM00407">
    <property type="entry name" value="IGc1"/>
    <property type="match status" value="1"/>
</dbReference>
<dbReference type="InterPro" id="IPR001039">
    <property type="entry name" value="MHC_I_a_a1/a2"/>
</dbReference>
<sequence>MEPYLCSLFLLGILAPKETRAGSHSLRYFDAAMASPELAEPRFLAVGYVDDQQFVRFDSHGASAREEPRAPWMEQMEPGYWERNTRVNKENAQSYRVGLENLRGYFNQSEGGVHTYQSICGCEVSPELTFKRGFYQFAYDGHDYIALDTESATWTALVPQALNTKRKWEADRSLVEREKAYLEEKCVQWLKKYLEIGKETLKRADPPSARVTRHTAPDGEVTLRCRAQDFYPADISLTWLRDGEEQLQDTEFIETRPAGDGTFQKWAGVDVTSGQEGKYTCRVQHEGLPEPLTLKWEREFSSTLVIAGVIVVLINIIAVIAGVVIWRKKNSGRKGGGYVPAAGSDSAPGSDVSFPAKGETLGAWKERGAGVKGAKHRGGWVRGWAEDWMGGEAGPSE</sequence>
<evidence type="ECO:0000256" key="6">
    <source>
        <dbReference type="ARBA" id="ARBA00022859"/>
    </source>
</evidence>